<dbReference type="SUPFAM" id="SSF54534">
    <property type="entry name" value="FKBP-like"/>
    <property type="match status" value="1"/>
</dbReference>
<dbReference type="EMBL" id="AVQI01000067">
    <property type="protein sequence ID" value="ERK00435.1"/>
    <property type="molecule type" value="Genomic_DNA"/>
</dbReference>
<dbReference type="eggNOG" id="COG0760">
    <property type="taxonomic scope" value="Bacteria"/>
</dbReference>
<dbReference type="Pfam" id="PF13623">
    <property type="entry name" value="SurA_N_2"/>
    <property type="match status" value="1"/>
</dbReference>
<evidence type="ECO:0000313" key="4">
    <source>
        <dbReference type="Proteomes" id="UP000016412"/>
    </source>
</evidence>
<evidence type="ECO:0000313" key="3">
    <source>
        <dbReference type="EMBL" id="ERK00435.1"/>
    </source>
</evidence>
<dbReference type="Proteomes" id="UP000016646">
    <property type="component" value="Unassembled WGS sequence"/>
</dbReference>
<dbReference type="OrthoDB" id="362685at2"/>
<dbReference type="Pfam" id="PF00639">
    <property type="entry name" value="Rotamase"/>
    <property type="match status" value="1"/>
</dbReference>
<evidence type="ECO:0000313" key="5">
    <source>
        <dbReference type="Proteomes" id="UP000016646"/>
    </source>
</evidence>
<organism evidence="2 4">
    <name type="scientific">Treponema socranskii subsp. socranskii VPI DR56BR1116 = ATCC 35536</name>
    <dbReference type="NCBI Taxonomy" id="1125725"/>
    <lineage>
        <taxon>Bacteria</taxon>
        <taxon>Pseudomonadati</taxon>
        <taxon>Spirochaetota</taxon>
        <taxon>Spirochaetia</taxon>
        <taxon>Spirochaetales</taxon>
        <taxon>Treponemataceae</taxon>
        <taxon>Treponema</taxon>
    </lineage>
</organism>
<dbReference type="Proteomes" id="UP000016412">
    <property type="component" value="Unassembled WGS sequence"/>
</dbReference>
<protein>
    <submittedName>
        <fullName evidence="2">PPIC-type PPIASE domain protein</fullName>
    </submittedName>
</protein>
<dbReference type="InterPro" id="IPR046357">
    <property type="entry name" value="PPIase_dom_sf"/>
</dbReference>
<dbReference type="InterPro" id="IPR027304">
    <property type="entry name" value="Trigger_fact/SurA_dom_sf"/>
</dbReference>
<dbReference type="PATRIC" id="fig|1125725.3.peg.41"/>
<dbReference type="RefSeq" id="WP_021329215.1">
    <property type="nucleotide sequence ID" value="NZ_AUZJ01000002.1"/>
</dbReference>
<dbReference type="EMBL" id="AUZJ01000002">
    <property type="protein sequence ID" value="ERF61951.1"/>
    <property type="molecule type" value="Genomic_DNA"/>
</dbReference>
<accession>U2MFJ2</accession>
<dbReference type="GO" id="GO:0003755">
    <property type="term" value="F:peptidyl-prolyl cis-trans isomerase activity"/>
    <property type="evidence" value="ECO:0007669"/>
    <property type="project" value="InterPro"/>
</dbReference>
<gene>
    <name evidence="3" type="ORF">HMPREF0860_1111</name>
    <name evidence="2" type="ORF">HMPREF1325_1785</name>
</gene>
<dbReference type="SUPFAM" id="SSF109998">
    <property type="entry name" value="Triger factor/SurA peptide-binding domain-like"/>
    <property type="match status" value="1"/>
</dbReference>
<dbReference type="AlphaFoldDB" id="U2MFJ2"/>
<feature type="domain" description="PpiC" evidence="1">
    <location>
        <begin position="232"/>
        <end position="311"/>
    </location>
</feature>
<sequence>MKKGFYTAGLIIVLAVSAFAFILAPAMVGRGNRDTLPPFGSYDGKKIKYEQGSDFADYVSKYADLFQRQGRQLDPQSNYYIFNYAFNAVVQKMAYTQAVAESGYVVPQSAVNREMLPDFFENGKYSQRKYRETPASEIERRQKEIREELTMRRYTDDVFGSSEQFAGTALYGLKSSENEIAFFENFGTEKRGFDMVSFSTDDYPDSEKEAYGRANAQKFIKYDMSIITCGEKSKAETVAKRLKNNEITFADAVNEYSTKNYSDANGKLTNSYRYEIERIIKNSDDVEKVVSLAKDATSAVIETNIGFSVFHADGSASDPDFTNEQTVKDVWSYLRSNEAGRIEDYYTDIAKNFAAEAASSGFEEAAKKIDAANTAIAPFPLNYGSVSFANSVDTSIQGLSGADTNKNFLQTAFSLKSNEISSPIVNGKNVLVLQYTNEVKDEPSENAASLAGQIASSDESSASSHLMASPKLKNDLFTVYFNYFMNASNN</sequence>
<proteinExistence type="predicted"/>
<name>U2MFJ2_TRESO</name>
<dbReference type="Gene3D" id="3.10.50.40">
    <property type="match status" value="1"/>
</dbReference>
<dbReference type="InterPro" id="IPR000297">
    <property type="entry name" value="PPIase_PpiC"/>
</dbReference>
<dbReference type="STRING" id="1125725.HMPREF1325_1785"/>
<reference evidence="4 5" key="1">
    <citation type="submission" date="2013-08" db="EMBL/GenBank/DDBJ databases">
        <authorList>
            <person name="Durkin A.S."/>
            <person name="Haft D.R."/>
            <person name="McCorrison J."/>
            <person name="Torralba M."/>
            <person name="Gillis M."/>
            <person name="Haft D.H."/>
            <person name="Methe B."/>
            <person name="Sutton G."/>
            <person name="Nelson K.E."/>
        </authorList>
    </citation>
    <scope>NUCLEOTIDE SEQUENCE [LARGE SCALE GENOMIC DNA]</scope>
    <source>
        <strain evidence="3 5">ATCC 35536</strain>
        <strain evidence="2 4">VPI DR56BR1116</strain>
    </source>
</reference>
<evidence type="ECO:0000259" key="1">
    <source>
        <dbReference type="Pfam" id="PF00639"/>
    </source>
</evidence>
<keyword evidence="5" id="KW-1185">Reference proteome</keyword>
<comment type="caution">
    <text evidence="2">The sequence shown here is derived from an EMBL/GenBank/DDBJ whole genome shotgun (WGS) entry which is preliminary data.</text>
</comment>
<evidence type="ECO:0000313" key="2">
    <source>
        <dbReference type="EMBL" id="ERF61951.1"/>
    </source>
</evidence>